<dbReference type="EMBL" id="CAJVPJ010007148">
    <property type="protein sequence ID" value="CAG8673722.1"/>
    <property type="molecule type" value="Genomic_DNA"/>
</dbReference>
<dbReference type="AlphaFoldDB" id="A0A9N9EH46"/>
<reference evidence="1" key="1">
    <citation type="submission" date="2021-06" db="EMBL/GenBank/DDBJ databases">
        <authorList>
            <person name="Kallberg Y."/>
            <person name="Tangrot J."/>
            <person name="Rosling A."/>
        </authorList>
    </citation>
    <scope>NUCLEOTIDE SEQUENCE</scope>
    <source>
        <strain evidence="1">IA702</strain>
    </source>
</reference>
<sequence>DLMDASDGDLAGRNRVARYVDDEEAVDEEAVDEETDGVDCESVLDGTENAVTEALSKSDVVVVLKEDNES</sequence>
<feature type="non-terminal residue" evidence="1">
    <location>
        <position position="1"/>
    </location>
</feature>
<name>A0A9N9EH46_9GLOM</name>
<organism evidence="1 2">
    <name type="scientific">Paraglomus occultum</name>
    <dbReference type="NCBI Taxonomy" id="144539"/>
    <lineage>
        <taxon>Eukaryota</taxon>
        <taxon>Fungi</taxon>
        <taxon>Fungi incertae sedis</taxon>
        <taxon>Mucoromycota</taxon>
        <taxon>Glomeromycotina</taxon>
        <taxon>Glomeromycetes</taxon>
        <taxon>Paraglomerales</taxon>
        <taxon>Paraglomeraceae</taxon>
        <taxon>Paraglomus</taxon>
    </lineage>
</organism>
<keyword evidence="2" id="KW-1185">Reference proteome</keyword>
<proteinExistence type="predicted"/>
<evidence type="ECO:0000313" key="1">
    <source>
        <dbReference type="EMBL" id="CAG8673722.1"/>
    </source>
</evidence>
<evidence type="ECO:0000313" key="2">
    <source>
        <dbReference type="Proteomes" id="UP000789572"/>
    </source>
</evidence>
<accession>A0A9N9EH46</accession>
<protein>
    <submittedName>
        <fullName evidence="1">4486_t:CDS:1</fullName>
    </submittedName>
</protein>
<comment type="caution">
    <text evidence="1">The sequence shown here is derived from an EMBL/GenBank/DDBJ whole genome shotgun (WGS) entry which is preliminary data.</text>
</comment>
<gene>
    <name evidence="1" type="ORF">POCULU_LOCUS11114</name>
</gene>
<dbReference type="Proteomes" id="UP000789572">
    <property type="component" value="Unassembled WGS sequence"/>
</dbReference>
<feature type="non-terminal residue" evidence="1">
    <location>
        <position position="70"/>
    </location>
</feature>